<organism evidence="6 7">
    <name type="scientific">Delitschia confertaspora ATCC 74209</name>
    <dbReference type="NCBI Taxonomy" id="1513339"/>
    <lineage>
        <taxon>Eukaryota</taxon>
        <taxon>Fungi</taxon>
        <taxon>Dikarya</taxon>
        <taxon>Ascomycota</taxon>
        <taxon>Pezizomycotina</taxon>
        <taxon>Dothideomycetes</taxon>
        <taxon>Pleosporomycetidae</taxon>
        <taxon>Pleosporales</taxon>
        <taxon>Delitschiaceae</taxon>
        <taxon>Delitschia</taxon>
    </lineage>
</organism>
<keyword evidence="2" id="KW-0805">Transcription regulation</keyword>
<feature type="region of interest" description="Disordered" evidence="5">
    <location>
        <begin position="1"/>
        <end position="24"/>
    </location>
</feature>
<feature type="region of interest" description="Disordered" evidence="5">
    <location>
        <begin position="118"/>
        <end position="141"/>
    </location>
</feature>
<gene>
    <name evidence="6" type="ORF">GQ43DRAFT_439117</name>
</gene>
<evidence type="ECO:0000256" key="1">
    <source>
        <dbReference type="ARBA" id="ARBA00004123"/>
    </source>
</evidence>
<proteinExistence type="predicted"/>
<dbReference type="CDD" id="cd22933">
    <property type="entry name" value="HFD_HFI1"/>
    <property type="match status" value="1"/>
</dbReference>
<dbReference type="GO" id="GO:0000124">
    <property type="term" value="C:SAGA complex"/>
    <property type="evidence" value="ECO:0007669"/>
    <property type="project" value="UniProtKB-ARBA"/>
</dbReference>
<dbReference type="Proteomes" id="UP000799536">
    <property type="component" value="Unassembled WGS sequence"/>
</dbReference>
<evidence type="ECO:0000256" key="4">
    <source>
        <dbReference type="ARBA" id="ARBA00023242"/>
    </source>
</evidence>
<dbReference type="InterPro" id="IPR024738">
    <property type="entry name" value="Hfi1/Tada1"/>
</dbReference>
<comment type="subcellular location">
    <subcellularLocation>
        <location evidence="1">Nucleus</location>
    </subcellularLocation>
</comment>
<comment type="caution">
    <text evidence="6">The sequence shown here is derived from an EMBL/GenBank/DDBJ whole genome shotgun (WGS) entry which is preliminary data.</text>
</comment>
<dbReference type="AlphaFoldDB" id="A0A9P4JQ41"/>
<name>A0A9P4JQ41_9PLEO</name>
<protein>
    <recommendedName>
        <fullName evidence="8">Transcriptional co-activator</fullName>
    </recommendedName>
</protein>
<evidence type="ECO:0000256" key="2">
    <source>
        <dbReference type="ARBA" id="ARBA00023015"/>
    </source>
</evidence>
<dbReference type="PANTHER" id="PTHR21277">
    <property type="entry name" value="TRANSCRIPTIONAL ADAPTER 1"/>
    <property type="match status" value="1"/>
</dbReference>
<sequence length="441" mass="48848">MSGTIRPDTIAVSGSTPTLSSKSLPALNTTTKQTAKPAVTAPRIDVEPLYTTLKSGMGDAEWSDYKVAVSKFMMGNLNQTELSHSLRKILRTPSLEHAHNQFIVAIFGNIFRDPPESGVASWVSANDKPTTGTGNKPAGDEAEKRLKHEVMQLSRRERKRLKMIQQSQGDGWDRFQEEMMEYHRERTIRIPEVGMAGAGGFQKTNWDLEIRRRYAQPLFTETHEFPDTDSIAARMVPIAYENGLPGGAALDCAAFMNIATETYIKEALSNVFSRVMCNGDKYIKTAAFKRRVEEEERRVERGEIGRTAGGYLPCEVEEIRRRRALGMEDIRLALELGDSYLGQVPLISGAISNGRYLDFDGVEEIYANNGTGRDNNVNGIIGPATHLQSQSLSTPSTLNLNLNLDLGDRMDVDDDWGWQGGQVNDVDRLDNVLDGCLAVGS</sequence>
<evidence type="ECO:0000256" key="3">
    <source>
        <dbReference type="ARBA" id="ARBA00023163"/>
    </source>
</evidence>
<accession>A0A9P4JQ41</accession>
<keyword evidence="3" id="KW-0804">Transcription</keyword>
<reference evidence="6" key="1">
    <citation type="journal article" date="2020" name="Stud. Mycol.">
        <title>101 Dothideomycetes genomes: a test case for predicting lifestyles and emergence of pathogens.</title>
        <authorList>
            <person name="Haridas S."/>
            <person name="Albert R."/>
            <person name="Binder M."/>
            <person name="Bloem J."/>
            <person name="Labutti K."/>
            <person name="Salamov A."/>
            <person name="Andreopoulos B."/>
            <person name="Baker S."/>
            <person name="Barry K."/>
            <person name="Bills G."/>
            <person name="Bluhm B."/>
            <person name="Cannon C."/>
            <person name="Castanera R."/>
            <person name="Culley D."/>
            <person name="Daum C."/>
            <person name="Ezra D."/>
            <person name="Gonzalez J."/>
            <person name="Henrissat B."/>
            <person name="Kuo A."/>
            <person name="Liang C."/>
            <person name="Lipzen A."/>
            <person name="Lutzoni F."/>
            <person name="Magnuson J."/>
            <person name="Mondo S."/>
            <person name="Nolan M."/>
            <person name="Ohm R."/>
            <person name="Pangilinan J."/>
            <person name="Park H.-J."/>
            <person name="Ramirez L."/>
            <person name="Alfaro M."/>
            <person name="Sun H."/>
            <person name="Tritt A."/>
            <person name="Yoshinaga Y."/>
            <person name="Zwiers L.-H."/>
            <person name="Turgeon B."/>
            <person name="Goodwin S."/>
            <person name="Spatafora J."/>
            <person name="Crous P."/>
            <person name="Grigoriev I."/>
        </authorList>
    </citation>
    <scope>NUCLEOTIDE SEQUENCE</scope>
    <source>
        <strain evidence="6">ATCC 74209</strain>
    </source>
</reference>
<dbReference type="OrthoDB" id="10264870at2759"/>
<evidence type="ECO:0000313" key="7">
    <source>
        <dbReference type="Proteomes" id="UP000799536"/>
    </source>
</evidence>
<dbReference type="GO" id="GO:0006357">
    <property type="term" value="P:regulation of transcription by RNA polymerase II"/>
    <property type="evidence" value="ECO:0007669"/>
    <property type="project" value="TreeGrafter"/>
</dbReference>
<evidence type="ECO:0008006" key="8">
    <source>
        <dbReference type="Google" id="ProtNLM"/>
    </source>
</evidence>
<feature type="compositionally biased region" description="Polar residues" evidence="5">
    <location>
        <begin position="12"/>
        <end position="24"/>
    </location>
</feature>
<dbReference type="GO" id="GO:0003713">
    <property type="term" value="F:transcription coactivator activity"/>
    <property type="evidence" value="ECO:0007669"/>
    <property type="project" value="TreeGrafter"/>
</dbReference>
<dbReference type="EMBL" id="ML993913">
    <property type="protein sequence ID" value="KAF2203115.1"/>
    <property type="molecule type" value="Genomic_DNA"/>
</dbReference>
<keyword evidence="7" id="KW-1185">Reference proteome</keyword>
<dbReference type="GO" id="GO:0005634">
    <property type="term" value="C:nucleus"/>
    <property type="evidence" value="ECO:0007669"/>
    <property type="project" value="UniProtKB-SubCell"/>
</dbReference>
<feature type="compositionally biased region" description="Polar residues" evidence="5">
    <location>
        <begin position="123"/>
        <end position="134"/>
    </location>
</feature>
<evidence type="ECO:0000256" key="5">
    <source>
        <dbReference type="SAM" id="MobiDB-lite"/>
    </source>
</evidence>
<keyword evidence="4" id="KW-0539">Nucleus</keyword>
<dbReference type="Pfam" id="PF12767">
    <property type="entry name" value="SAGA-Tad1"/>
    <property type="match status" value="1"/>
</dbReference>
<evidence type="ECO:0000313" key="6">
    <source>
        <dbReference type="EMBL" id="KAF2203115.1"/>
    </source>
</evidence>
<dbReference type="PANTHER" id="PTHR21277:SF5">
    <property type="entry name" value="TRANSCRIPTIONAL ADAPTER 1"/>
    <property type="match status" value="1"/>
</dbReference>